<evidence type="ECO:0000313" key="3">
    <source>
        <dbReference type="Proteomes" id="UP000237447"/>
    </source>
</evidence>
<accession>A0AAE5VR20</accession>
<proteinExistence type="predicted"/>
<evidence type="ECO:0000313" key="2">
    <source>
        <dbReference type="EMBL" id="POO53531.1"/>
    </source>
</evidence>
<keyword evidence="1" id="KW-0732">Signal</keyword>
<dbReference type="Proteomes" id="UP000237447">
    <property type="component" value="Unassembled WGS sequence"/>
</dbReference>
<evidence type="ECO:0000256" key="1">
    <source>
        <dbReference type="SAM" id="SignalP"/>
    </source>
</evidence>
<name>A0AAE5VR20_9HYPH</name>
<comment type="caution">
    <text evidence="2">The sequence shown here is derived from an EMBL/GenBank/DDBJ whole genome shotgun (WGS) entry which is preliminary data.</text>
</comment>
<feature type="signal peptide" evidence="1">
    <location>
        <begin position="1"/>
        <end position="21"/>
    </location>
</feature>
<protein>
    <submittedName>
        <fullName evidence="2">Uncharacterized protein</fullName>
    </submittedName>
</protein>
<dbReference type="EMBL" id="NXEJ01000002">
    <property type="protein sequence ID" value="POO53531.1"/>
    <property type="molecule type" value="Genomic_DNA"/>
</dbReference>
<reference evidence="2 3" key="1">
    <citation type="journal article" date="2018" name="Syst. Appl. Microbiol.">
        <title>Agrobacterium rosae sp. nov., isolated from galls on different agricultural crops.</title>
        <authorList>
            <person name="Kuzmanovic N."/>
            <person name="Pulawska J."/>
            <person name="Smalla K."/>
            <person name="Nesme X."/>
        </authorList>
    </citation>
    <scope>NUCLEOTIDE SEQUENCE [LARGE SCALE GENOMIC DNA]</scope>
    <source>
        <strain evidence="2 3">NCPPB 1650</strain>
    </source>
</reference>
<gene>
    <name evidence="2" type="ORF">CPJ18_04750</name>
</gene>
<sequence>MMKTILIAAIMSALLGSTANSATFLDGAYGEKEGCTYSKTGESSGADEFFLLNDEGVTTATAFCAFSGKPTKTTTGFKIVTQCESEGDKGQKETIELKKSTDGYTINFKDGTSWGPLPKCQ</sequence>
<organism evidence="2 3">
    <name type="scientific">Agrobacterium rosae</name>
    <dbReference type="NCBI Taxonomy" id="1972867"/>
    <lineage>
        <taxon>Bacteria</taxon>
        <taxon>Pseudomonadati</taxon>
        <taxon>Pseudomonadota</taxon>
        <taxon>Alphaproteobacteria</taxon>
        <taxon>Hyphomicrobiales</taxon>
        <taxon>Rhizobiaceae</taxon>
        <taxon>Rhizobium/Agrobacterium group</taxon>
        <taxon>Agrobacterium</taxon>
    </lineage>
</organism>
<dbReference type="RefSeq" id="WP_103657208.1">
    <property type="nucleotide sequence ID" value="NZ_CP192764.1"/>
</dbReference>
<feature type="chain" id="PRO_5042021318" evidence="1">
    <location>
        <begin position="22"/>
        <end position="121"/>
    </location>
</feature>
<dbReference type="AlphaFoldDB" id="A0AAE5VR20"/>